<comment type="caution">
    <text evidence="3">The sequence shown here is derived from an EMBL/GenBank/DDBJ whole genome shotgun (WGS) entry which is preliminary data.</text>
</comment>
<dbReference type="EMBL" id="JAKGUD010000001">
    <property type="protein sequence ID" value="MCF4141319.1"/>
    <property type="molecule type" value="Genomic_DNA"/>
</dbReference>
<keyword evidence="1" id="KW-0378">Hydrolase</keyword>
<gene>
    <name evidence="3" type="ORF">L2W38_00610</name>
</gene>
<name>A0ABS9EJD3_9BACT</name>
<dbReference type="InterPro" id="IPR002933">
    <property type="entry name" value="Peptidase_M20"/>
</dbReference>
<dbReference type="PROSITE" id="PS00758">
    <property type="entry name" value="ARGE_DAPE_CPG2_1"/>
    <property type="match status" value="1"/>
</dbReference>
<keyword evidence="4" id="KW-1185">Reference proteome</keyword>
<sequence>MVKKDNSSTYKRLIKIVGIPSMSPSSEEENRVAQELYDEISQEKYFKAHPEDLRLLPVEGDSLNRHIVFAMVRASEKTDKTVLMMGHMDVVAVDVFGPLKDLAFDPESYTEKLDPKDLGEDAAKDLRSGEWLFGRGVADMKSGVCAGTELLVELSKKTEDLKSNVAVLFVPDEENNSAGMLGAAKWLAKFQEEGLSFLCCVDLEPTFATGEDAQPTIYLGSLGKINPFIYCLGKEAHAGEYYDGFSVGPTVSRIGLNLDGNIALSDRLGSNVYPPFAALKIEDMRDEYSATILSRSAMAFSYLTSTKMPGEIIELLKDTALKALNDSITEHEERKATYRRENGMAAPQERLKARVYTVGEIMSLAEKETGRSGEDIVSDIIAGCPKKDDERAKGLKVISQVVDDLGLRGPLAVVGFLPPWYPHRVNEERLPQDELPRKAAKELVLESLRQGVKLEVRTMFEGVSDLSYCGFTGDRSDAIAFDENMPGGKTLYDFPTEELLKLSIPVLNFGPVGKDAHKETERLHLPFYLDSYPKLLRHLIETLGK</sequence>
<dbReference type="PIRSF" id="PIRSF010386">
    <property type="entry name" value="RocB"/>
    <property type="match status" value="1"/>
</dbReference>
<reference evidence="3 4" key="1">
    <citation type="submission" date="2022-01" db="EMBL/GenBank/DDBJ databases">
        <title>Dethiosulfovibrio faecalis sp. nov., a novel proteolytic, non-sulfur-reducing bacterium isolated from a marine aquaculture solid waste bioreactor.</title>
        <authorList>
            <person name="Grabowski S."/>
            <person name="Apolinario E."/>
            <person name="Schneider N."/>
            <person name="Marshall C.W."/>
            <person name="Sowers K.R."/>
        </authorList>
    </citation>
    <scope>NUCLEOTIDE SEQUENCE [LARGE SCALE GENOMIC DNA]</scope>
    <source>
        <strain evidence="3 4">DSM 12537</strain>
    </source>
</reference>
<evidence type="ECO:0000256" key="2">
    <source>
        <dbReference type="ARBA" id="ARBA00022833"/>
    </source>
</evidence>
<dbReference type="Proteomes" id="UP001200430">
    <property type="component" value="Unassembled WGS sequence"/>
</dbReference>
<protein>
    <submittedName>
        <fullName evidence="3">M20/M25/M40 family metallo-hydrolase</fullName>
    </submittedName>
</protein>
<dbReference type="InterPro" id="IPR001261">
    <property type="entry name" value="ArgE/DapE_CS"/>
</dbReference>
<evidence type="ECO:0000256" key="1">
    <source>
        <dbReference type="ARBA" id="ARBA00022801"/>
    </source>
</evidence>
<dbReference type="RefSeq" id="WP_236097648.1">
    <property type="nucleotide sequence ID" value="NZ_JAKGUD010000001.1"/>
</dbReference>
<proteinExistence type="predicted"/>
<dbReference type="SUPFAM" id="SSF53187">
    <property type="entry name" value="Zn-dependent exopeptidases"/>
    <property type="match status" value="1"/>
</dbReference>
<evidence type="ECO:0000313" key="3">
    <source>
        <dbReference type="EMBL" id="MCF4141319.1"/>
    </source>
</evidence>
<dbReference type="Pfam" id="PF01546">
    <property type="entry name" value="Peptidase_M20"/>
    <property type="match status" value="1"/>
</dbReference>
<keyword evidence="2" id="KW-0862">Zinc</keyword>
<evidence type="ECO:0000313" key="4">
    <source>
        <dbReference type="Proteomes" id="UP001200430"/>
    </source>
</evidence>
<dbReference type="PANTHER" id="PTHR43808">
    <property type="entry name" value="ACETYLORNITHINE DEACETYLASE"/>
    <property type="match status" value="1"/>
</dbReference>
<dbReference type="Gene3D" id="3.40.630.10">
    <property type="entry name" value="Zn peptidases"/>
    <property type="match status" value="1"/>
</dbReference>
<dbReference type="PANTHER" id="PTHR43808:SF27">
    <property type="entry name" value="PROTEIN ROCB"/>
    <property type="match status" value="1"/>
</dbReference>
<dbReference type="InterPro" id="IPR050072">
    <property type="entry name" value="Peptidase_M20A"/>
</dbReference>
<dbReference type="InterPro" id="IPR012166">
    <property type="entry name" value="Uncharacterised_RocB"/>
</dbReference>
<accession>A0ABS9EJD3</accession>
<organism evidence="3 4">
    <name type="scientific">Dethiosulfovibrio marinus</name>
    <dbReference type="NCBI Taxonomy" id="133532"/>
    <lineage>
        <taxon>Bacteria</taxon>
        <taxon>Thermotogati</taxon>
        <taxon>Synergistota</taxon>
        <taxon>Synergistia</taxon>
        <taxon>Synergistales</taxon>
        <taxon>Dethiosulfovibrionaceae</taxon>
        <taxon>Dethiosulfovibrio</taxon>
    </lineage>
</organism>